<sequence length="78" mass="7990">MKVLVIGATGGSGRAAVSALLERGHDVTALVRNPAAAGSFGDRVTVVTGDAVRDSDVEHVLADLVDRPEYARATVSVC</sequence>
<dbReference type="SUPFAM" id="SSF51735">
    <property type="entry name" value="NAD(P)-binding Rossmann-fold domains"/>
    <property type="match status" value="1"/>
</dbReference>
<dbReference type="PANTHER" id="PTHR43355">
    <property type="entry name" value="FLAVIN REDUCTASE (NADPH)"/>
    <property type="match status" value="1"/>
</dbReference>
<dbReference type="Gene3D" id="3.40.50.720">
    <property type="entry name" value="NAD(P)-binding Rossmann-like Domain"/>
    <property type="match status" value="1"/>
</dbReference>
<evidence type="ECO:0000313" key="2">
    <source>
        <dbReference type="EMBL" id="TWH16363.1"/>
    </source>
</evidence>
<proteinExistence type="predicted"/>
<accession>A0A562E3Q9</accession>
<reference evidence="2 3" key="1">
    <citation type="submission" date="2019-07" db="EMBL/GenBank/DDBJ databases">
        <title>Genome sequencing of lignin-degrading bacterial isolates.</title>
        <authorList>
            <person name="Gladden J."/>
        </authorList>
    </citation>
    <scope>NUCLEOTIDE SEQUENCE [LARGE SCALE GENOMIC DNA]</scope>
    <source>
        <strain evidence="2 3">J45</strain>
    </source>
</reference>
<dbReference type="Pfam" id="PF13460">
    <property type="entry name" value="NAD_binding_10"/>
    <property type="match status" value="1"/>
</dbReference>
<protein>
    <submittedName>
        <fullName evidence="2">Putative NAD(P)-binding protein</fullName>
    </submittedName>
</protein>
<organism evidence="2 3">
    <name type="scientific">Rhodococcus rhodochrous J45</name>
    <dbReference type="NCBI Taxonomy" id="935266"/>
    <lineage>
        <taxon>Bacteria</taxon>
        <taxon>Bacillati</taxon>
        <taxon>Actinomycetota</taxon>
        <taxon>Actinomycetes</taxon>
        <taxon>Mycobacteriales</taxon>
        <taxon>Nocardiaceae</taxon>
        <taxon>Rhodococcus</taxon>
    </lineage>
</organism>
<dbReference type="PANTHER" id="PTHR43355:SF2">
    <property type="entry name" value="FLAVIN REDUCTASE (NADPH)"/>
    <property type="match status" value="1"/>
</dbReference>
<dbReference type="EMBL" id="VLJT01000023">
    <property type="protein sequence ID" value="TWH16363.1"/>
    <property type="molecule type" value="Genomic_DNA"/>
</dbReference>
<dbReference type="Proteomes" id="UP000317573">
    <property type="component" value="Unassembled WGS sequence"/>
</dbReference>
<feature type="domain" description="NAD(P)-binding" evidence="1">
    <location>
        <begin position="7"/>
        <end position="63"/>
    </location>
</feature>
<evidence type="ECO:0000313" key="3">
    <source>
        <dbReference type="Proteomes" id="UP000317573"/>
    </source>
</evidence>
<name>A0A562E3Q9_RHORH</name>
<dbReference type="AlphaFoldDB" id="A0A562E3Q9"/>
<dbReference type="RefSeq" id="WP_145692060.1">
    <property type="nucleotide sequence ID" value="NZ_VLJT01000023.1"/>
</dbReference>
<dbReference type="InterPro" id="IPR036291">
    <property type="entry name" value="NAD(P)-bd_dom_sf"/>
</dbReference>
<dbReference type="InterPro" id="IPR016040">
    <property type="entry name" value="NAD(P)-bd_dom"/>
</dbReference>
<dbReference type="GO" id="GO:0016646">
    <property type="term" value="F:oxidoreductase activity, acting on the CH-NH group of donors, NAD or NADP as acceptor"/>
    <property type="evidence" value="ECO:0007669"/>
    <property type="project" value="TreeGrafter"/>
</dbReference>
<comment type="caution">
    <text evidence="2">The sequence shown here is derived from an EMBL/GenBank/DDBJ whole genome shotgun (WGS) entry which is preliminary data.</text>
</comment>
<dbReference type="InterPro" id="IPR051606">
    <property type="entry name" value="Polyketide_Oxido-like"/>
</dbReference>
<evidence type="ECO:0000259" key="1">
    <source>
        <dbReference type="Pfam" id="PF13460"/>
    </source>
</evidence>
<gene>
    <name evidence="2" type="ORF">L618_002500000390</name>
</gene>